<comment type="caution">
    <text evidence="1">The sequence shown here is derived from an EMBL/GenBank/DDBJ whole genome shotgun (WGS) entry which is preliminary data.</text>
</comment>
<proteinExistence type="predicted"/>
<accession>A0A813R509</accession>
<evidence type="ECO:0000313" key="2">
    <source>
        <dbReference type="Proteomes" id="UP000663832"/>
    </source>
</evidence>
<name>A0A813R509_9BILA</name>
<keyword evidence="2" id="KW-1185">Reference proteome</keyword>
<protein>
    <submittedName>
        <fullName evidence="1">Uncharacterized protein</fullName>
    </submittedName>
</protein>
<dbReference type="Proteomes" id="UP000663832">
    <property type="component" value="Unassembled WGS sequence"/>
</dbReference>
<organism evidence="1 2">
    <name type="scientific">Adineta steineri</name>
    <dbReference type="NCBI Taxonomy" id="433720"/>
    <lineage>
        <taxon>Eukaryota</taxon>
        <taxon>Metazoa</taxon>
        <taxon>Spiralia</taxon>
        <taxon>Gnathifera</taxon>
        <taxon>Rotifera</taxon>
        <taxon>Eurotatoria</taxon>
        <taxon>Bdelloidea</taxon>
        <taxon>Adinetida</taxon>
        <taxon>Adinetidae</taxon>
        <taxon>Adineta</taxon>
    </lineage>
</organism>
<dbReference type="EMBL" id="CAJNOM010000010">
    <property type="protein sequence ID" value="CAF0776725.1"/>
    <property type="molecule type" value="Genomic_DNA"/>
</dbReference>
<gene>
    <name evidence="1" type="ORF">QVE165_LOCUS2919</name>
</gene>
<dbReference type="OrthoDB" id="9974057at2759"/>
<dbReference type="AlphaFoldDB" id="A0A813R509"/>
<reference evidence="1" key="1">
    <citation type="submission" date="2021-02" db="EMBL/GenBank/DDBJ databases">
        <authorList>
            <person name="Nowell W R."/>
        </authorList>
    </citation>
    <scope>NUCLEOTIDE SEQUENCE</scope>
</reference>
<sequence>MAAIIPSRLVLLDLQDEYGNFGTIFRSQLFCRFTDRARCLAYISNHRTNIRLLHFFIPKSEHVVVDADIVLFNTIYYIYCMNEAGINEMSRQYNFPMYVKIFDVESLSTYLRQAAIGILSERAERTRHEPDEHDIALQLAAELADTLGDELRQHMNGRIGEQPNDN</sequence>
<evidence type="ECO:0000313" key="1">
    <source>
        <dbReference type="EMBL" id="CAF0776725.1"/>
    </source>
</evidence>